<dbReference type="AlphaFoldDB" id="A0A834KZ49"/>
<comment type="caution">
    <text evidence="1">The sequence shown here is derived from an EMBL/GenBank/DDBJ whole genome shotgun (WGS) entry which is preliminary data.</text>
</comment>
<sequence>MIFGHMRQGGHPALPRGMTSYPFGSQTGPNPLCLQNLHPEARSVHHPHLQGSKSRVAPLSRSWFCFSSVHSGLTDVGHTRVRLSSRASGKNLPPILTRQTLGGGGSAGSTFSCVGAHSQFRQLHAASHLQPGLSYCASGVRQFPHDLTPCPPVQGFEGVRCISGFVTPSFAQQMNRSSLLPCDGAHLLQVSAVGRKDMALSDVSSVLVGSLVSGLQADAALLRASRTRGETINVTLDERGSQCGWSSLRQSKPQTLNLDQD</sequence>
<organism evidence="1 2">
    <name type="scientific">Oryzias melastigma</name>
    <name type="common">Marine medaka</name>
    <dbReference type="NCBI Taxonomy" id="30732"/>
    <lineage>
        <taxon>Eukaryota</taxon>
        <taxon>Metazoa</taxon>
        <taxon>Chordata</taxon>
        <taxon>Craniata</taxon>
        <taxon>Vertebrata</taxon>
        <taxon>Euteleostomi</taxon>
        <taxon>Actinopterygii</taxon>
        <taxon>Neopterygii</taxon>
        <taxon>Teleostei</taxon>
        <taxon>Neoteleostei</taxon>
        <taxon>Acanthomorphata</taxon>
        <taxon>Ovalentaria</taxon>
        <taxon>Atherinomorphae</taxon>
        <taxon>Beloniformes</taxon>
        <taxon>Adrianichthyidae</taxon>
        <taxon>Oryziinae</taxon>
        <taxon>Oryzias</taxon>
    </lineage>
</organism>
<accession>A0A834KZ49</accession>
<gene>
    <name evidence="1" type="ORF">FQA47_020262</name>
</gene>
<reference evidence="1" key="1">
    <citation type="journal article" name="BMC Genomics">
        <title>Long-read sequencing and de novo genome assembly of marine medaka (Oryzias melastigma).</title>
        <authorList>
            <person name="Liang P."/>
            <person name="Saqib H.S.A."/>
            <person name="Ni X."/>
            <person name="Shen Y."/>
        </authorList>
    </citation>
    <scope>NUCLEOTIDE SEQUENCE</scope>
    <source>
        <strain evidence="1">Bigg-433</strain>
    </source>
</reference>
<dbReference type="EMBL" id="WKFB01000098">
    <property type="protein sequence ID" value="KAF6735984.1"/>
    <property type="molecule type" value="Genomic_DNA"/>
</dbReference>
<dbReference type="Proteomes" id="UP000646548">
    <property type="component" value="Unassembled WGS sequence"/>
</dbReference>
<evidence type="ECO:0000313" key="2">
    <source>
        <dbReference type="Proteomes" id="UP000646548"/>
    </source>
</evidence>
<name>A0A834KZ49_ORYME</name>
<evidence type="ECO:0000313" key="1">
    <source>
        <dbReference type="EMBL" id="KAF6735984.1"/>
    </source>
</evidence>
<proteinExistence type="predicted"/>
<protein>
    <submittedName>
        <fullName evidence="1">Uncharacterized protein</fullName>
    </submittedName>
</protein>